<dbReference type="Gene3D" id="3.40.630.30">
    <property type="match status" value="1"/>
</dbReference>
<dbReference type="InterPro" id="IPR040579">
    <property type="entry name" value="Acetyltransf_19"/>
</dbReference>
<dbReference type="STRING" id="84029.CROST_27980"/>
<dbReference type="CDD" id="cd04301">
    <property type="entry name" value="NAT_SF"/>
    <property type="match status" value="1"/>
</dbReference>
<dbReference type="PROSITE" id="PS51186">
    <property type="entry name" value="GNAT"/>
    <property type="match status" value="1"/>
</dbReference>
<dbReference type="SUPFAM" id="SSF55729">
    <property type="entry name" value="Acyl-CoA N-acyltransferases (Nat)"/>
    <property type="match status" value="1"/>
</dbReference>
<dbReference type="Pfam" id="PF00583">
    <property type="entry name" value="Acetyltransf_1"/>
    <property type="match status" value="1"/>
</dbReference>
<dbReference type="GO" id="GO:0016747">
    <property type="term" value="F:acyltransferase activity, transferring groups other than amino-acyl groups"/>
    <property type="evidence" value="ECO:0007669"/>
    <property type="project" value="InterPro"/>
</dbReference>
<name>A0A1S8L315_9CLOT</name>
<evidence type="ECO:0000313" key="2">
    <source>
        <dbReference type="Proteomes" id="UP000190951"/>
    </source>
</evidence>
<dbReference type="Proteomes" id="UP000190951">
    <property type="component" value="Chromosome"/>
</dbReference>
<accession>A0A1S8L315</accession>
<dbReference type="InterPro" id="IPR016181">
    <property type="entry name" value="Acyl_CoA_acyltransferase"/>
</dbReference>
<dbReference type="KEGG" id="crw:CROST_032250"/>
<protein>
    <submittedName>
        <fullName evidence="1">Uncharacterized protein</fullName>
    </submittedName>
</protein>
<organism evidence="1 2">
    <name type="scientific">Clostridium felsineum</name>
    <dbReference type="NCBI Taxonomy" id="36839"/>
    <lineage>
        <taxon>Bacteria</taxon>
        <taxon>Bacillati</taxon>
        <taxon>Bacillota</taxon>
        <taxon>Clostridia</taxon>
        <taxon>Eubacteriales</taxon>
        <taxon>Clostridiaceae</taxon>
        <taxon>Clostridium</taxon>
    </lineage>
</organism>
<dbReference type="Gene3D" id="3.40.630.80">
    <property type="match status" value="1"/>
</dbReference>
<dbReference type="AlphaFoldDB" id="A0A1S8L315"/>
<gene>
    <name evidence="1" type="ORF">CROST_032250</name>
</gene>
<proteinExistence type="predicted"/>
<sequence length="281" mass="33177">MCNDNCEISLYYKRKNNQGEAINLTLDIKKANSIEEIYNERELYIKSLHFAQEQYLEQIVKKCDVYIIEIESKIKGYFCVNNDKVIYEFYLDVEALKFSQYIFKTIIENGYFTSAECKSYDSLFMSLCLDFHKKASCSGYLFRDFYDTEISLSGFEKLKFRQAELRDVSKIDDINYDFFQRLEEQIVKGEIFVLYSNEVLLGAGVIQKVFHSTNYYDIGMIVNKNYRNRGIGTYIITKLRQIACNKKLEPICGCWYYNYASKKALEKAGFISKHRILNFDF</sequence>
<keyword evidence="2" id="KW-1185">Reference proteome</keyword>
<dbReference type="Pfam" id="PF18015">
    <property type="entry name" value="Acetyltransf_19"/>
    <property type="match status" value="1"/>
</dbReference>
<dbReference type="EMBL" id="CP096983">
    <property type="protein sequence ID" value="URZ12503.1"/>
    <property type="molecule type" value="Genomic_DNA"/>
</dbReference>
<reference evidence="1 2" key="1">
    <citation type="submission" date="2022-04" db="EMBL/GenBank/DDBJ databases">
        <title>Genome sequence of C. roseum typestrain.</title>
        <authorList>
            <person name="Poehlein A."/>
            <person name="Schoch T."/>
            <person name="Duerre P."/>
            <person name="Daniel R."/>
        </authorList>
    </citation>
    <scope>NUCLEOTIDE SEQUENCE [LARGE SCALE GENOMIC DNA]</scope>
    <source>
        <strain evidence="1 2">DSM 7320</strain>
    </source>
</reference>
<dbReference type="InterPro" id="IPR000182">
    <property type="entry name" value="GNAT_dom"/>
</dbReference>
<evidence type="ECO:0000313" key="1">
    <source>
        <dbReference type="EMBL" id="URZ12503.1"/>
    </source>
</evidence>